<reference evidence="3 4" key="1">
    <citation type="journal article" date="2016" name="Front. Microbiol.">
        <title>Comparative Genomics Analysis of Streptomyces Species Reveals Their Adaptation to the Marine Environment and Their Diversity at the Genomic Level.</title>
        <authorList>
            <person name="Tian X."/>
            <person name="Zhang Z."/>
            <person name="Yang T."/>
            <person name="Chen M."/>
            <person name="Li J."/>
            <person name="Chen F."/>
            <person name="Yang J."/>
            <person name="Li W."/>
            <person name="Zhang B."/>
            <person name="Zhang Z."/>
            <person name="Wu J."/>
            <person name="Zhang C."/>
            <person name="Long L."/>
            <person name="Xiao J."/>
        </authorList>
    </citation>
    <scope>NUCLEOTIDE SEQUENCE [LARGE SCALE GENOMIC DNA]</scope>
    <source>
        <strain evidence="3 4">SCSIO 10390</strain>
    </source>
</reference>
<gene>
    <name evidence="3" type="ORF">AN215_07255</name>
</gene>
<organism evidence="3 4">
    <name type="scientific">Streptomyces abyssalis</name>
    <dbReference type="NCBI Taxonomy" id="933944"/>
    <lineage>
        <taxon>Bacteria</taxon>
        <taxon>Bacillati</taxon>
        <taxon>Actinomycetota</taxon>
        <taxon>Actinomycetes</taxon>
        <taxon>Kitasatosporales</taxon>
        <taxon>Streptomycetaceae</taxon>
        <taxon>Streptomyces</taxon>
    </lineage>
</organism>
<dbReference type="EMBL" id="LJGT01000037">
    <property type="protein sequence ID" value="OEU92178.1"/>
    <property type="molecule type" value="Genomic_DNA"/>
</dbReference>
<dbReference type="OrthoDB" id="9810066at2"/>
<evidence type="ECO:0000313" key="3">
    <source>
        <dbReference type="EMBL" id="OEU92178.1"/>
    </source>
</evidence>
<dbReference type="InterPro" id="IPR029058">
    <property type="entry name" value="AB_hydrolase_fold"/>
</dbReference>
<sequence length="224" mass="23638">MISETVSVRVPGSVELPGDLEVPASPRGVVLFVHGSGSSRHSPRNRAVAGELRRYGWGTLLIDLLSEEEERADAATGEHRFDIALLSERTVTGVDWLGKHPVTEALPVHLFGASTGAAAALVAAAARSGPVVSVVSRGGRPDLAGDALARVDVPVLLLVGGRDPQVLELNREAADLLHVEHRVEVVPGATHLFEEPGALEQVAAAAREWFQDASEIQPGDDGIR</sequence>
<comment type="caution">
    <text evidence="3">The sequence shown here is derived from an EMBL/GenBank/DDBJ whole genome shotgun (WGS) entry which is preliminary data.</text>
</comment>
<name>A0A1E7JTG2_9ACTN</name>
<dbReference type="PANTHER" id="PTHR22946">
    <property type="entry name" value="DIENELACTONE HYDROLASE DOMAIN-CONTAINING PROTEIN-RELATED"/>
    <property type="match status" value="1"/>
</dbReference>
<keyword evidence="4" id="KW-1185">Reference proteome</keyword>
<evidence type="ECO:0000256" key="1">
    <source>
        <dbReference type="ARBA" id="ARBA00008645"/>
    </source>
</evidence>
<comment type="similarity">
    <text evidence="1">Belongs to the AB hydrolase superfamily.</text>
</comment>
<dbReference type="InterPro" id="IPR050261">
    <property type="entry name" value="FrsA_esterase"/>
</dbReference>
<dbReference type="AlphaFoldDB" id="A0A1E7JTG2"/>
<proteinExistence type="inferred from homology"/>
<evidence type="ECO:0000313" key="4">
    <source>
        <dbReference type="Proteomes" id="UP000176087"/>
    </source>
</evidence>
<dbReference type="GO" id="GO:0016787">
    <property type="term" value="F:hydrolase activity"/>
    <property type="evidence" value="ECO:0007669"/>
    <property type="project" value="UniProtKB-KW"/>
</dbReference>
<dbReference type="Pfam" id="PF01738">
    <property type="entry name" value="DLH"/>
    <property type="match status" value="1"/>
</dbReference>
<keyword evidence="3" id="KW-0378">Hydrolase</keyword>
<protein>
    <submittedName>
        <fullName evidence="3">Hydrolase</fullName>
    </submittedName>
</protein>
<dbReference type="STRING" id="933944.AN215_07255"/>
<dbReference type="RefSeq" id="WP_070009593.1">
    <property type="nucleotide sequence ID" value="NZ_LJGS01000037.1"/>
</dbReference>
<evidence type="ECO:0000259" key="2">
    <source>
        <dbReference type="Pfam" id="PF01738"/>
    </source>
</evidence>
<feature type="domain" description="Dienelactone hydrolase" evidence="2">
    <location>
        <begin position="47"/>
        <end position="212"/>
    </location>
</feature>
<dbReference type="Gene3D" id="3.40.50.1820">
    <property type="entry name" value="alpha/beta hydrolase"/>
    <property type="match status" value="1"/>
</dbReference>
<accession>A0A1E7JTG2</accession>
<dbReference type="Proteomes" id="UP000176087">
    <property type="component" value="Unassembled WGS sequence"/>
</dbReference>
<dbReference type="SUPFAM" id="SSF53474">
    <property type="entry name" value="alpha/beta-Hydrolases"/>
    <property type="match status" value="1"/>
</dbReference>
<dbReference type="PATRIC" id="fig|933944.5.peg.5001"/>
<dbReference type="InterPro" id="IPR002925">
    <property type="entry name" value="Dienelactn_hydro"/>
</dbReference>